<evidence type="ECO:0000259" key="2">
    <source>
        <dbReference type="PROSITE" id="PS50965"/>
    </source>
</evidence>
<feature type="domain" description="NERD" evidence="2">
    <location>
        <begin position="75"/>
        <end position="186"/>
    </location>
</feature>
<keyword evidence="1" id="KW-0472">Membrane</keyword>
<reference evidence="3 4" key="1">
    <citation type="submission" date="2019-03" db="EMBL/GenBank/DDBJ databases">
        <title>Genomics of glacier-inhabiting Cryobacterium strains.</title>
        <authorList>
            <person name="Liu Q."/>
            <person name="Xin Y.-H."/>
        </authorList>
    </citation>
    <scope>NUCLEOTIDE SEQUENCE [LARGE SCALE GENOMIC DNA]</scope>
    <source>
        <strain evidence="3 4">TMT1-1</strain>
    </source>
</reference>
<keyword evidence="1" id="KW-0812">Transmembrane</keyword>
<keyword evidence="4" id="KW-1185">Reference proteome</keyword>
<protein>
    <submittedName>
        <fullName evidence="3">NERD domain-containing protein</fullName>
    </submittedName>
</protein>
<name>A0A4R8ZDD9_9MICO</name>
<feature type="transmembrane region" description="Helical" evidence="1">
    <location>
        <begin position="266"/>
        <end position="288"/>
    </location>
</feature>
<dbReference type="PROSITE" id="PS50965">
    <property type="entry name" value="NERD"/>
    <property type="match status" value="1"/>
</dbReference>
<gene>
    <name evidence="3" type="ORF">E3T27_10530</name>
</gene>
<sequence length="294" mass="31885">MAMTTLGAGMQAHDHEPAVSVARSMPPVSIAPGRFAGQSVVEELLRQHEDRPPQSWFARTLGVAPLDANGLGWLRAAQAEMIVGDILTRLPDDYSVYHSLPIRSTAFWVDHLVVGPGGVFSINAKTHWDRDLTGSPRSIPIGNHAMPYLRDARFESAQITALLAAVMPAASVVEPMIVLVNPHKILLDRKPNAVTVIDSPRLRRWLVARPRTLTPEQQAAVTALIDDPATWRAAPQRLAPAHLHARFTALEQQVAAARTRRTTFTVLAAAAAATLLAAFTSPLIVAAVEYLAVR</sequence>
<evidence type="ECO:0000256" key="1">
    <source>
        <dbReference type="SAM" id="Phobius"/>
    </source>
</evidence>
<proteinExistence type="predicted"/>
<accession>A0A4R8ZDD9</accession>
<organism evidence="3 4">
    <name type="scientific">Cryobacterium lyxosi</name>
    <dbReference type="NCBI Taxonomy" id="1259228"/>
    <lineage>
        <taxon>Bacteria</taxon>
        <taxon>Bacillati</taxon>
        <taxon>Actinomycetota</taxon>
        <taxon>Actinomycetes</taxon>
        <taxon>Micrococcales</taxon>
        <taxon>Microbacteriaceae</taxon>
        <taxon>Cryobacterium</taxon>
    </lineage>
</organism>
<evidence type="ECO:0000313" key="4">
    <source>
        <dbReference type="Proteomes" id="UP000298424"/>
    </source>
</evidence>
<comment type="caution">
    <text evidence="3">The sequence shown here is derived from an EMBL/GenBank/DDBJ whole genome shotgun (WGS) entry which is preliminary data.</text>
</comment>
<dbReference type="InterPro" id="IPR011528">
    <property type="entry name" value="NERD"/>
</dbReference>
<keyword evidence="1" id="KW-1133">Transmembrane helix</keyword>
<evidence type="ECO:0000313" key="3">
    <source>
        <dbReference type="EMBL" id="TFD25193.1"/>
    </source>
</evidence>
<feature type="transmembrane region" description="Helical" evidence="1">
    <location>
        <begin position="159"/>
        <end position="180"/>
    </location>
</feature>
<dbReference type="Pfam" id="PF08378">
    <property type="entry name" value="NERD"/>
    <property type="match status" value="1"/>
</dbReference>
<dbReference type="EMBL" id="SOGT01000012">
    <property type="protein sequence ID" value="TFD25193.1"/>
    <property type="molecule type" value="Genomic_DNA"/>
</dbReference>
<dbReference type="AlphaFoldDB" id="A0A4R8ZDD9"/>
<dbReference type="Proteomes" id="UP000298424">
    <property type="component" value="Unassembled WGS sequence"/>
</dbReference>